<dbReference type="EMBL" id="RHFK02000012">
    <property type="protein sequence ID" value="TWW67446.1"/>
    <property type="molecule type" value="Genomic_DNA"/>
</dbReference>
<evidence type="ECO:0000313" key="2">
    <source>
        <dbReference type="Proteomes" id="UP000324091"/>
    </source>
</evidence>
<evidence type="ECO:0000313" key="1">
    <source>
        <dbReference type="EMBL" id="TWW67446.1"/>
    </source>
</evidence>
<protein>
    <submittedName>
        <fullName evidence="1">Uncharacterized protein</fullName>
    </submittedName>
</protein>
<accession>A0A5C6NJZ3</accession>
<sequence length="45" mass="4922">MARLCAAWSTLQQLGQKDILAGSQGGCIAYTRCSRQLPEVFVVNH</sequence>
<comment type="caution">
    <text evidence="1">The sequence shown here is derived from an EMBL/GenBank/DDBJ whole genome shotgun (WGS) entry which is preliminary data.</text>
</comment>
<keyword evidence="2" id="KW-1185">Reference proteome</keyword>
<proteinExistence type="predicted"/>
<organism evidence="1 2">
    <name type="scientific">Takifugu flavidus</name>
    <name type="common">sansaifugu</name>
    <dbReference type="NCBI Taxonomy" id="433684"/>
    <lineage>
        <taxon>Eukaryota</taxon>
        <taxon>Metazoa</taxon>
        <taxon>Chordata</taxon>
        <taxon>Craniata</taxon>
        <taxon>Vertebrata</taxon>
        <taxon>Euteleostomi</taxon>
        <taxon>Actinopterygii</taxon>
        <taxon>Neopterygii</taxon>
        <taxon>Teleostei</taxon>
        <taxon>Neoteleostei</taxon>
        <taxon>Acanthomorphata</taxon>
        <taxon>Eupercaria</taxon>
        <taxon>Tetraodontiformes</taxon>
        <taxon>Tetradontoidea</taxon>
        <taxon>Tetraodontidae</taxon>
        <taxon>Takifugu</taxon>
    </lineage>
</organism>
<dbReference type="AlphaFoldDB" id="A0A5C6NJZ3"/>
<dbReference type="Proteomes" id="UP000324091">
    <property type="component" value="Chromosome 2"/>
</dbReference>
<gene>
    <name evidence="1" type="ORF">D4764_02G0004870</name>
</gene>
<reference evidence="1 2" key="1">
    <citation type="submission" date="2019-04" db="EMBL/GenBank/DDBJ databases">
        <title>Chromosome genome assembly for Takifugu flavidus.</title>
        <authorList>
            <person name="Xiao S."/>
        </authorList>
    </citation>
    <scope>NUCLEOTIDE SEQUENCE [LARGE SCALE GENOMIC DNA]</scope>
    <source>
        <strain evidence="1">HTHZ2018</strain>
        <tissue evidence="1">Muscle</tissue>
    </source>
</reference>
<name>A0A5C6NJZ3_9TELE</name>